<proteinExistence type="inferred from homology"/>
<feature type="region of interest" description="Disordered" evidence="10">
    <location>
        <begin position="1197"/>
        <end position="1224"/>
    </location>
</feature>
<feature type="transmembrane region" description="Helical" evidence="11">
    <location>
        <begin position="973"/>
        <end position="994"/>
    </location>
</feature>
<evidence type="ECO:0000256" key="7">
    <source>
        <dbReference type="ARBA" id="ARBA00022840"/>
    </source>
</evidence>
<evidence type="ECO:0000256" key="2">
    <source>
        <dbReference type="ARBA" id="ARBA00008869"/>
    </source>
</evidence>
<keyword evidence="3" id="KW-0813">Transport</keyword>
<feature type="transmembrane region" description="Helical" evidence="11">
    <location>
        <begin position="1015"/>
        <end position="1037"/>
    </location>
</feature>
<evidence type="ECO:0000256" key="4">
    <source>
        <dbReference type="ARBA" id="ARBA00022692"/>
    </source>
</evidence>
<feature type="transmembrane region" description="Helical" evidence="11">
    <location>
        <begin position="291"/>
        <end position="315"/>
    </location>
</feature>
<keyword evidence="6" id="KW-0547">Nucleotide-binding</keyword>
<dbReference type="GO" id="GO:0005524">
    <property type="term" value="F:ATP binding"/>
    <property type="evidence" value="ECO:0007669"/>
    <property type="project" value="UniProtKB-KW"/>
</dbReference>
<dbReference type="GO" id="GO:0016020">
    <property type="term" value="C:membrane"/>
    <property type="evidence" value="ECO:0007669"/>
    <property type="project" value="UniProtKB-SubCell"/>
</dbReference>
<dbReference type="InterPro" id="IPR056264">
    <property type="entry name" value="R2_ABCA1-4-like"/>
</dbReference>
<dbReference type="InterPro" id="IPR003593">
    <property type="entry name" value="AAA+_ATPase"/>
</dbReference>
<evidence type="ECO:0000256" key="6">
    <source>
        <dbReference type="ARBA" id="ARBA00022741"/>
    </source>
</evidence>
<evidence type="ECO:0000259" key="12">
    <source>
        <dbReference type="PROSITE" id="PS50893"/>
    </source>
</evidence>
<dbReference type="InterPro" id="IPR027417">
    <property type="entry name" value="P-loop_NTPase"/>
</dbReference>
<dbReference type="PROSITE" id="PS50893">
    <property type="entry name" value="ABC_TRANSPORTER_2"/>
    <property type="match status" value="2"/>
</dbReference>
<dbReference type="Pfam" id="PF12698">
    <property type="entry name" value="ABC2_membrane_3"/>
    <property type="match status" value="1"/>
</dbReference>
<feature type="domain" description="ABC transporter" evidence="12">
    <location>
        <begin position="470"/>
        <end position="700"/>
    </location>
</feature>
<keyword evidence="7" id="KW-0067">ATP-binding</keyword>
<dbReference type="Proteomes" id="UP000182444">
    <property type="component" value="Chromosome 1E"/>
</dbReference>
<dbReference type="InterPro" id="IPR013525">
    <property type="entry name" value="ABC2_TM"/>
</dbReference>
<dbReference type="KEGG" id="yli:2911636"/>
<dbReference type="VEuPathDB" id="FungiDB:YALI1_E20016g"/>
<comment type="subcellular location">
    <subcellularLocation>
        <location evidence="1">Membrane</location>
        <topology evidence="1">Multi-pass membrane protein</topology>
    </subcellularLocation>
</comment>
<feature type="transmembrane region" description="Helical" evidence="11">
    <location>
        <begin position="1157"/>
        <end position="1181"/>
    </location>
</feature>
<sequence>MSEKDAAILAVQSSPESKSFNVSETSVEDVDLQMTMFGQTVALVRKHMLVFKRSWWWTFFRSSLLPVAFIVFMSYSKAFYSPYANYGVSDPTPVRQLRDVVSERKIIYYSRDPLGVTDEMRRIMNTALEGIPSSQILELEHENDMFQVCSQNLRGDSACYGGVQWNHIDEEQKIYNYTIRGNSGLILTDIGGHKSDPDIFILPLQWQMDKAITGETTVPYTLAYTDESQTQHEQNVISKFLQIVIDWLAPALFLGMIGVIYHLAGMAAQEREYGISGLLTAMGVKQFTRHLAYLISFSIVYLPGWISIALTLNLVLMKPTNVAIYIFYHIFSGMSMITWAMFLSMFFSYAQLAGIVASGLSCFLAIMSTVQTRVPNNEGRFRDAAVYVLSFLFPPMNYPYFIQTTGRWKKEDIGTNMVENAPDSNIKVIVIFFGAIFSIFFYLFLAMIVERFMHGVHSKINIDESQKDRVLLEDVTKTYKIRSRWTGRVKNTVTAVDHLNLPVHNGQIVCLLGANGSGKTTTLEMISNIQKPSSGTITFSPGSRVGICPQKNVIWDTLTCEEHLRIWTQLKGVPKKEIPAAIEFLIDKCDLSRKRHDRAGTMSGGQKRKLQLAIAFAGGTNVCAIDEVSSGLDPLSRRKIWEIITSSRGSHTMLLTTHFLDEADILGDNIAIMSKGTLQVYGTTVQLKEQLGGGYRIFISHPGSGREEIVELESAAQVAEQIEDLEDKGVEYRVAGPQLEDVFLRVAERDHIEHAEITEMGEGGLKKGSSTGLLHQTWSMLVKRLIILKRNPLAHIVMFILPIIVAGATSQFLRSFKGSSCEGDSRFRRQVYNTYRLGVDPLDMPVGPQSVLMDSTQGVRTFIGGMLRGMGNSTIQSMIMAKMNNGTHYTDTQSSFEAYLNANYTQVYPGGVYLDSSAPIAAYLTNTGHGTYFSVMMMNLLTNVRQNGDYKIYADFSPFQIPWSSSTGDTLQFIVYFGLTMSVVPAFAALYPTFERLSRVRAMHYSNGLRVVPLWTAYAIFDWVPLMLTGAACTGIIGGSSEYVMGAGYLFVVFMLYALAASLFSFVVSLMVKSQLAAFAITAGYNAIYFLIYMIGYMSTLMYEDPWKVDSTVRAIHFTISIFSPTCQLVRAFFVAMNLFGVLCRSDNSEISYMGDILAYGGPILYLLVQAAVFYGILVWWDSGRFRFVFRGKHRDQDEETKSPTPSDVQKEAEHVDSNPESWNQGLRLSHVSKKYGGNRVVDDVTYGVQPNECFALLGPNGAGKTTTFNMIRGEENPSSGGIHVTGIPVSSNRAQARQHLGVCPQFDAMDKLSVTETLQFYAMLRGLSKEDRDHNVEHIIGATGLDRFRKTTANALSGGNKRKLSLAVALMADPQVLLLDEPSSGMDAFAKRIMWRTLSSVAHGRSIVLTTHSMEEADALANRAGILAKRFLAIGSAAELRNQYGNLFHVHLVCSNAPYTSDEQMWNIAEWTREVFPQSQMEEKMYHGQIKLAVPCKTAGHENKMSTIFAMLEKNKERLGIEYYSVSPTSLEEVFLDIVRKDFVGEDE</sequence>
<evidence type="ECO:0000256" key="8">
    <source>
        <dbReference type="ARBA" id="ARBA00022989"/>
    </source>
</evidence>
<feature type="transmembrane region" description="Helical" evidence="11">
    <location>
        <begin position="426"/>
        <end position="449"/>
    </location>
</feature>
<dbReference type="InterPro" id="IPR017871">
    <property type="entry name" value="ABC_transporter-like_CS"/>
</dbReference>
<name>A0A1D8NIP9_YARLL</name>
<gene>
    <name evidence="13" type="ORF">YALI1_E20016g</name>
</gene>
<dbReference type="Pfam" id="PF00005">
    <property type="entry name" value="ABC_tran"/>
    <property type="match status" value="2"/>
</dbReference>
<dbReference type="GO" id="GO:0005319">
    <property type="term" value="F:lipid transporter activity"/>
    <property type="evidence" value="ECO:0007669"/>
    <property type="project" value="TreeGrafter"/>
</dbReference>
<dbReference type="EMBL" id="CP017557">
    <property type="protein sequence ID" value="AOW05518.1"/>
    <property type="molecule type" value="Genomic_DNA"/>
</dbReference>
<dbReference type="GeneID" id="2911636"/>
<evidence type="ECO:0000256" key="9">
    <source>
        <dbReference type="ARBA" id="ARBA00023136"/>
    </source>
</evidence>
<keyword evidence="5" id="KW-0677">Repeat</keyword>
<dbReference type="VEuPathDB" id="FungiDB:YALI0_E16775g"/>
<feature type="transmembrane region" description="Helical" evidence="11">
    <location>
        <begin position="384"/>
        <end position="402"/>
    </location>
</feature>
<feature type="compositionally biased region" description="Basic and acidic residues" evidence="10">
    <location>
        <begin position="1209"/>
        <end position="1218"/>
    </location>
</feature>
<keyword evidence="8 11" id="KW-1133">Transmembrane helix</keyword>
<dbReference type="SMART" id="SM00382">
    <property type="entry name" value="AAA"/>
    <property type="match status" value="2"/>
</dbReference>
<feature type="domain" description="ABC transporter" evidence="12">
    <location>
        <begin position="1227"/>
        <end position="1454"/>
    </location>
</feature>
<keyword evidence="9 11" id="KW-0472">Membrane</keyword>
<keyword evidence="4 11" id="KW-0812">Transmembrane</keyword>
<feature type="transmembrane region" description="Helical" evidence="11">
    <location>
        <begin position="1115"/>
        <end position="1136"/>
    </location>
</feature>
<dbReference type="SUPFAM" id="SSF52540">
    <property type="entry name" value="P-loop containing nucleoside triphosphate hydrolases"/>
    <property type="match status" value="2"/>
</dbReference>
<protein>
    <recommendedName>
        <fullName evidence="12">ABC transporter domain-containing protein</fullName>
    </recommendedName>
</protein>
<accession>A0A1D8NIP9</accession>
<evidence type="ECO:0000256" key="10">
    <source>
        <dbReference type="SAM" id="MobiDB-lite"/>
    </source>
</evidence>
<evidence type="ECO:0000313" key="13">
    <source>
        <dbReference type="EMBL" id="AOW05518.1"/>
    </source>
</evidence>
<dbReference type="PANTHER" id="PTHR19229:SF36">
    <property type="entry name" value="ATP-BINDING CASSETTE SUB-FAMILY A MEMBER 2"/>
    <property type="match status" value="1"/>
</dbReference>
<dbReference type="CDD" id="cd03263">
    <property type="entry name" value="ABC_subfamily_A"/>
    <property type="match status" value="2"/>
</dbReference>
<dbReference type="eggNOG" id="KOG0059">
    <property type="taxonomic scope" value="Eukaryota"/>
</dbReference>
<organism evidence="13 14">
    <name type="scientific">Yarrowia lipolytica</name>
    <name type="common">Candida lipolytica</name>
    <dbReference type="NCBI Taxonomy" id="4952"/>
    <lineage>
        <taxon>Eukaryota</taxon>
        <taxon>Fungi</taxon>
        <taxon>Dikarya</taxon>
        <taxon>Ascomycota</taxon>
        <taxon>Saccharomycotina</taxon>
        <taxon>Dipodascomycetes</taxon>
        <taxon>Dipodascales</taxon>
        <taxon>Dipodascales incertae sedis</taxon>
        <taxon>Yarrowia</taxon>
    </lineage>
</organism>
<feature type="transmembrane region" description="Helical" evidence="11">
    <location>
        <begin position="322"/>
        <end position="343"/>
    </location>
</feature>
<feature type="transmembrane region" description="Helical" evidence="11">
    <location>
        <begin position="1076"/>
        <end position="1095"/>
    </location>
</feature>
<evidence type="ECO:0000313" key="14">
    <source>
        <dbReference type="Proteomes" id="UP000182444"/>
    </source>
</evidence>
<feature type="transmembrane region" description="Helical" evidence="11">
    <location>
        <begin position="244"/>
        <end position="264"/>
    </location>
</feature>
<evidence type="ECO:0000256" key="3">
    <source>
        <dbReference type="ARBA" id="ARBA00022448"/>
    </source>
</evidence>
<dbReference type="InterPro" id="IPR003439">
    <property type="entry name" value="ABC_transporter-like_ATP-bd"/>
</dbReference>
<reference evidence="13 14" key="1">
    <citation type="journal article" date="2016" name="PLoS ONE">
        <title>Sequence Assembly of Yarrowia lipolytica Strain W29/CLIB89 Shows Transposable Element Diversity.</title>
        <authorList>
            <person name="Magnan C."/>
            <person name="Yu J."/>
            <person name="Chang I."/>
            <person name="Jahn E."/>
            <person name="Kanomata Y."/>
            <person name="Wu J."/>
            <person name="Zeller M."/>
            <person name="Oakes M."/>
            <person name="Baldi P."/>
            <person name="Sandmeyer S."/>
        </authorList>
    </citation>
    <scope>NUCLEOTIDE SEQUENCE [LARGE SCALE GENOMIC DNA]</scope>
    <source>
        <strain evidence="14">CLIB89(W29)</strain>
    </source>
</reference>
<comment type="similarity">
    <text evidence="2">Belongs to the ABC transporter superfamily. ABCA family.</text>
</comment>
<feature type="transmembrane region" description="Helical" evidence="11">
    <location>
        <begin position="1043"/>
        <end position="1064"/>
    </location>
</feature>
<dbReference type="FunFam" id="3.40.50.300:FF:001345">
    <property type="entry name" value="Related to ABC transporter"/>
    <property type="match status" value="1"/>
</dbReference>
<dbReference type="PROSITE" id="PS00211">
    <property type="entry name" value="ABC_TRANSPORTER_1"/>
    <property type="match status" value="2"/>
</dbReference>
<evidence type="ECO:0000256" key="1">
    <source>
        <dbReference type="ARBA" id="ARBA00004141"/>
    </source>
</evidence>
<dbReference type="GO" id="GO:0016887">
    <property type="term" value="F:ATP hydrolysis activity"/>
    <property type="evidence" value="ECO:0007669"/>
    <property type="project" value="InterPro"/>
</dbReference>
<feature type="transmembrane region" description="Helical" evidence="11">
    <location>
        <begin position="349"/>
        <end position="372"/>
    </location>
</feature>
<dbReference type="RefSeq" id="XP_504037.3">
    <property type="nucleotide sequence ID" value="XM_504037.4"/>
</dbReference>
<evidence type="ECO:0000256" key="5">
    <source>
        <dbReference type="ARBA" id="ARBA00022737"/>
    </source>
</evidence>
<feature type="transmembrane region" description="Helical" evidence="11">
    <location>
        <begin position="55"/>
        <end position="75"/>
    </location>
</feature>
<evidence type="ECO:0000256" key="11">
    <source>
        <dbReference type="SAM" id="Phobius"/>
    </source>
</evidence>
<dbReference type="GO" id="GO:0140359">
    <property type="term" value="F:ABC-type transporter activity"/>
    <property type="evidence" value="ECO:0007669"/>
    <property type="project" value="InterPro"/>
</dbReference>
<dbReference type="PANTHER" id="PTHR19229">
    <property type="entry name" value="ATP-BINDING CASSETTE TRANSPORTER SUBFAMILY A ABCA"/>
    <property type="match status" value="1"/>
</dbReference>
<dbReference type="InterPro" id="IPR026082">
    <property type="entry name" value="ABCA"/>
</dbReference>
<dbReference type="Pfam" id="PF23321">
    <property type="entry name" value="R1_ABCA1"/>
    <property type="match status" value="1"/>
</dbReference>
<dbReference type="Gene3D" id="3.40.50.300">
    <property type="entry name" value="P-loop containing nucleotide triphosphate hydrolases"/>
    <property type="match status" value="2"/>
</dbReference>